<dbReference type="Pfam" id="PF12276">
    <property type="entry name" value="DUF3617"/>
    <property type="match status" value="1"/>
</dbReference>
<dbReference type="RefSeq" id="WP_273677501.1">
    <property type="nucleotide sequence ID" value="NZ_JAQQXQ010000005.1"/>
</dbReference>
<dbReference type="InterPro" id="IPR022061">
    <property type="entry name" value="DUF3617"/>
</dbReference>
<accession>A0ABT5JQ37</accession>
<feature type="chain" id="PRO_5045879580" evidence="1">
    <location>
        <begin position="25"/>
        <end position="176"/>
    </location>
</feature>
<protein>
    <submittedName>
        <fullName evidence="2">DUF3617 domain-containing protein</fullName>
    </submittedName>
</protein>
<comment type="caution">
    <text evidence="2">The sequence shown here is derived from an EMBL/GenBank/DDBJ whole genome shotgun (WGS) entry which is preliminary data.</text>
</comment>
<feature type="signal peptide" evidence="1">
    <location>
        <begin position="1"/>
        <end position="24"/>
    </location>
</feature>
<dbReference type="PROSITE" id="PS51257">
    <property type="entry name" value="PROKAR_LIPOPROTEIN"/>
    <property type="match status" value="1"/>
</dbReference>
<evidence type="ECO:0000313" key="3">
    <source>
        <dbReference type="Proteomes" id="UP001216558"/>
    </source>
</evidence>
<gene>
    <name evidence="2" type="ORF">OIK40_07595</name>
</gene>
<reference evidence="2 3" key="1">
    <citation type="submission" date="2022-10" db="EMBL/GenBank/DDBJ databases">
        <title>Erythrobacter sp. sf7 Genome sequencing.</title>
        <authorList>
            <person name="Park S."/>
        </authorList>
    </citation>
    <scope>NUCLEOTIDE SEQUENCE [LARGE SCALE GENOMIC DNA]</scope>
    <source>
        <strain evidence="3">sf7</strain>
    </source>
</reference>
<sequence length="176" mass="18336">MKRIALVAALGGLMAGCSGGNADADGNGKVSMDEAASQIAAEGIKPQPGLYKATITMTGMEIPGMPAEMAGHGSGMTTTSDYCLTEEEVAEGFEEMMKRGQNGECSYDSFSLKDGKFDAVMVCKTPEGDARMTMNGTATPTSSDFTATMKMNVPEMGEGTMSFAAKHERVGDCPAQ</sequence>
<evidence type="ECO:0000313" key="2">
    <source>
        <dbReference type="EMBL" id="MDC8754500.1"/>
    </source>
</evidence>
<dbReference type="EMBL" id="JAQQXQ010000005">
    <property type="protein sequence ID" value="MDC8754500.1"/>
    <property type="molecule type" value="Genomic_DNA"/>
</dbReference>
<evidence type="ECO:0000256" key="1">
    <source>
        <dbReference type="SAM" id="SignalP"/>
    </source>
</evidence>
<organism evidence="2 3">
    <name type="scientific">Erythrobacter fulvus</name>
    <dbReference type="NCBI Taxonomy" id="2987523"/>
    <lineage>
        <taxon>Bacteria</taxon>
        <taxon>Pseudomonadati</taxon>
        <taxon>Pseudomonadota</taxon>
        <taxon>Alphaproteobacteria</taxon>
        <taxon>Sphingomonadales</taxon>
        <taxon>Erythrobacteraceae</taxon>
        <taxon>Erythrobacter/Porphyrobacter group</taxon>
        <taxon>Erythrobacter</taxon>
    </lineage>
</organism>
<proteinExistence type="predicted"/>
<dbReference type="Proteomes" id="UP001216558">
    <property type="component" value="Unassembled WGS sequence"/>
</dbReference>
<name>A0ABT5JQ37_9SPHN</name>
<keyword evidence="3" id="KW-1185">Reference proteome</keyword>
<keyword evidence="1" id="KW-0732">Signal</keyword>